<evidence type="ECO:0000256" key="2">
    <source>
        <dbReference type="SAM" id="SignalP"/>
    </source>
</evidence>
<dbReference type="InterPro" id="IPR037185">
    <property type="entry name" value="EmrE-like"/>
</dbReference>
<reference evidence="4 5" key="1">
    <citation type="submission" date="2017-10" db="EMBL/GenBank/DDBJ databases">
        <title>Sedimentibacterium mangrovi gen. nov., sp. nov., a novel member of family Phyllobacteriacea isolated from mangrove sediment.</title>
        <authorList>
            <person name="Liao H."/>
            <person name="Tian Y."/>
        </authorList>
    </citation>
    <scope>NUCLEOTIDE SEQUENCE [LARGE SCALE GENOMIC DNA]</scope>
    <source>
        <strain evidence="4 5">X9-2-2</strain>
    </source>
</reference>
<dbReference type="RefSeq" id="WP_099307522.1">
    <property type="nucleotide sequence ID" value="NZ_PDVP01000011.1"/>
</dbReference>
<feature type="transmembrane region" description="Helical" evidence="1">
    <location>
        <begin position="122"/>
        <end position="142"/>
    </location>
</feature>
<keyword evidence="1" id="KW-0812">Transmembrane</keyword>
<proteinExistence type="predicted"/>
<sequence length="305" mass="31737">MTGELLALAAAFSFGLSSVAIAKGAKTSSGESGVLLSAIATGLFAGLAWALFPGTAGTGGGSGGFWFSILWFAGSGLLATVGGRITMFKSIEFAGVIRASTTRRLMPFLSVPLAWLILDERISGIAAAGMVLIAVSFVLLYWENRSSIRITTDNPARRAMISRGLGFGIASAFLYALSFIARKFGLEQYANPFFGAFAGSLTALVFYGVAALVNRHYRAVVAGVLSMPNPWQVLAAVLMAAGQISQFAALMLTGVGRVAFINSIEVYISAVLAVAVFRTEPMPGKTIIAATVLATIGVILMSVLG</sequence>
<feature type="transmembrane region" description="Helical" evidence="1">
    <location>
        <begin position="34"/>
        <end position="52"/>
    </location>
</feature>
<dbReference type="InterPro" id="IPR000620">
    <property type="entry name" value="EamA_dom"/>
</dbReference>
<feature type="chain" id="PRO_5013733438" description="EamA domain-containing protein" evidence="2">
    <location>
        <begin position="23"/>
        <end position="305"/>
    </location>
</feature>
<feature type="transmembrane region" description="Helical" evidence="1">
    <location>
        <begin position="163"/>
        <end position="181"/>
    </location>
</feature>
<feature type="domain" description="EamA" evidence="3">
    <location>
        <begin position="2"/>
        <end position="141"/>
    </location>
</feature>
<feature type="transmembrane region" description="Helical" evidence="1">
    <location>
        <begin position="286"/>
        <end position="304"/>
    </location>
</feature>
<gene>
    <name evidence="4" type="ORF">CSC94_16790</name>
</gene>
<dbReference type="EMBL" id="PDVP01000011">
    <property type="protein sequence ID" value="PHP65971.1"/>
    <property type="molecule type" value="Genomic_DNA"/>
</dbReference>
<feature type="domain" description="EamA" evidence="3">
    <location>
        <begin position="163"/>
        <end position="302"/>
    </location>
</feature>
<dbReference type="Pfam" id="PF00892">
    <property type="entry name" value="EamA"/>
    <property type="match status" value="2"/>
</dbReference>
<name>A0A2G1QKH9_9HYPH</name>
<dbReference type="OrthoDB" id="7709556at2"/>
<keyword evidence="2" id="KW-0732">Signal</keyword>
<evidence type="ECO:0000313" key="5">
    <source>
        <dbReference type="Proteomes" id="UP000221168"/>
    </source>
</evidence>
<keyword evidence="5" id="KW-1185">Reference proteome</keyword>
<evidence type="ECO:0000256" key="1">
    <source>
        <dbReference type="SAM" id="Phobius"/>
    </source>
</evidence>
<accession>A0A2G1QKH9</accession>
<evidence type="ECO:0000313" key="4">
    <source>
        <dbReference type="EMBL" id="PHP65971.1"/>
    </source>
</evidence>
<keyword evidence="1" id="KW-0472">Membrane</keyword>
<dbReference type="Proteomes" id="UP000221168">
    <property type="component" value="Unassembled WGS sequence"/>
</dbReference>
<comment type="caution">
    <text evidence="4">The sequence shown here is derived from an EMBL/GenBank/DDBJ whole genome shotgun (WGS) entry which is preliminary data.</text>
</comment>
<dbReference type="GO" id="GO:0016020">
    <property type="term" value="C:membrane"/>
    <property type="evidence" value="ECO:0007669"/>
    <property type="project" value="InterPro"/>
</dbReference>
<organism evidence="4 5">
    <name type="scientific">Zhengella mangrovi</name>
    <dbReference type="NCBI Taxonomy" id="1982044"/>
    <lineage>
        <taxon>Bacteria</taxon>
        <taxon>Pseudomonadati</taxon>
        <taxon>Pseudomonadota</taxon>
        <taxon>Alphaproteobacteria</taxon>
        <taxon>Hyphomicrobiales</taxon>
        <taxon>Notoacmeibacteraceae</taxon>
        <taxon>Zhengella</taxon>
    </lineage>
</organism>
<feature type="transmembrane region" description="Helical" evidence="1">
    <location>
        <begin position="64"/>
        <end position="85"/>
    </location>
</feature>
<feature type="transmembrane region" description="Helical" evidence="1">
    <location>
        <begin position="258"/>
        <end position="277"/>
    </location>
</feature>
<protein>
    <recommendedName>
        <fullName evidence="3">EamA domain-containing protein</fullName>
    </recommendedName>
</protein>
<feature type="signal peptide" evidence="2">
    <location>
        <begin position="1"/>
        <end position="22"/>
    </location>
</feature>
<dbReference type="AlphaFoldDB" id="A0A2G1QKH9"/>
<dbReference type="SUPFAM" id="SSF103481">
    <property type="entry name" value="Multidrug resistance efflux transporter EmrE"/>
    <property type="match status" value="2"/>
</dbReference>
<evidence type="ECO:0000259" key="3">
    <source>
        <dbReference type="Pfam" id="PF00892"/>
    </source>
</evidence>
<keyword evidence="1" id="KW-1133">Transmembrane helix</keyword>
<feature type="transmembrane region" description="Helical" evidence="1">
    <location>
        <begin position="193"/>
        <end position="213"/>
    </location>
</feature>